<reference evidence="2" key="1">
    <citation type="submission" date="2016-11" db="UniProtKB">
        <authorList>
            <consortium name="WormBaseParasite"/>
        </authorList>
    </citation>
    <scope>IDENTIFICATION</scope>
</reference>
<sequence length="78" mass="8395">MAGLLIEWLRQLDSFFVNQKALTGAAHGSGALMIEDCLARSSAAAVRTAIVVRTVLTIVTVMFLDVAESNCSRISRLN</sequence>
<protein>
    <submittedName>
        <fullName evidence="2">Transcriptional regulator</fullName>
    </submittedName>
</protein>
<evidence type="ECO:0000313" key="1">
    <source>
        <dbReference type="Proteomes" id="UP000095287"/>
    </source>
</evidence>
<dbReference type="WBParaSite" id="L893_g31545.t1">
    <property type="protein sequence ID" value="L893_g31545.t1"/>
    <property type="gene ID" value="L893_g31545"/>
</dbReference>
<name>A0A1I8A145_9BILA</name>
<organism evidence="1 2">
    <name type="scientific">Steinernema glaseri</name>
    <dbReference type="NCBI Taxonomy" id="37863"/>
    <lineage>
        <taxon>Eukaryota</taxon>
        <taxon>Metazoa</taxon>
        <taxon>Ecdysozoa</taxon>
        <taxon>Nematoda</taxon>
        <taxon>Chromadorea</taxon>
        <taxon>Rhabditida</taxon>
        <taxon>Tylenchina</taxon>
        <taxon>Panagrolaimomorpha</taxon>
        <taxon>Strongyloidoidea</taxon>
        <taxon>Steinernematidae</taxon>
        <taxon>Steinernema</taxon>
    </lineage>
</organism>
<evidence type="ECO:0000313" key="2">
    <source>
        <dbReference type="WBParaSite" id="L893_g31545.t1"/>
    </source>
</evidence>
<keyword evidence="1" id="KW-1185">Reference proteome</keyword>
<accession>A0A1I8A145</accession>
<dbReference type="Proteomes" id="UP000095287">
    <property type="component" value="Unplaced"/>
</dbReference>
<dbReference type="AlphaFoldDB" id="A0A1I8A145"/>
<proteinExistence type="predicted"/>